<evidence type="ECO:0000256" key="2">
    <source>
        <dbReference type="ARBA" id="ARBA00007639"/>
    </source>
</evidence>
<reference evidence="5 6" key="1">
    <citation type="submission" date="2021-12" db="EMBL/GenBank/DDBJ databases">
        <title>Discovery of the Pendulisporaceae a myxobacterial family with distinct sporulation behavior and unique specialized metabolism.</title>
        <authorList>
            <person name="Garcia R."/>
            <person name="Popoff A."/>
            <person name="Bader C.D."/>
            <person name="Loehr J."/>
            <person name="Walesch S."/>
            <person name="Walt C."/>
            <person name="Boldt J."/>
            <person name="Bunk B."/>
            <person name="Haeckl F.J.F.P.J."/>
            <person name="Gunesch A.P."/>
            <person name="Birkelbach J."/>
            <person name="Nuebel U."/>
            <person name="Pietschmann T."/>
            <person name="Bach T."/>
            <person name="Mueller R."/>
        </authorList>
    </citation>
    <scope>NUCLEOTIDE SEQUENCE [LARGE SCALE GENOMIC DNA]</scope>
    <source>
        <strain evidence="5 6">MSr11954</strain>
    </source>
</reference>
<accession>A0ABZ2LQE0</accession>
<evidence type="ECO:0000256" key="3">
    <source>
        <dbReference type="ARBA" id="ARBA00022729"/>
    </source>
</evidence>
<proteinExistence type="inferred from homology"/>
<evidence type="ECO:0000256" key="1">
    <source>
        <dbReference type="ARBA" id="ARBA00004196"/>
    </source>
</evidence>
<dbReference type="InterPro" id="IPR028082">
    <property type="entry name" value="Peripla_BP_I"/>
</dbReference>
<dbReference type="Proteomes" id="UP001370348">
    <property type="component" value="Chromosome"/>
</dbReference>
<protein>
    <submittedName>
        <fullName evidence="5">Substrate-binding domain-containing protein</fullName>
    </submittedName>
</protein>
<evidence type="ECO:0000313" key="5">
    <source>
        <dbReference type="EMBL" id="WXB11819.1"/>
    </source>
</evidence>
<evidence type="ECO:0000313" key="6">
    <source>
        <dbReference type="Proteomes" id="UP001370348"/>
    </source>
</evidence>
<dbReference type="InterPro" id="IPR025997">
    <property type="entry name" value="SBP_2_dom"/>
</dbReference>
<comment type="similarity">
    <text evidence="2">Belongs to the bacterial solute-binding protein 2 family.</text>
</comment>
<dbReference type="RefSeq" id="WP_394821437.1">
    <property type="nucleotide sequence ID" value="NZ_CP089984.1"/>
</dbReference>
<feature type="domain" description="Periplasmic binding protein" evidence="4">
    <location>
        <begin position="104"/>
        <end position="361"/>
    </location>
</feature>
<keyword evidence="6" id="KW-1185">Reference proteome</keyword>
<gene>
    <name evidence="5" type="ORF">LZC94_28660</name>
</gene>
<dbReference type="EMBL" id="CP089984">
    <property type="protein sequence ID" value="WXB11819.1"/>
    <property type="molecule type" value="Genomic_DNA"/>
</dbReference>
<sequence length="404" mass="43414">MNTDFDSAAHRRMVTKAIAAVSVLFGLACKSGDPPVQGDAGIAAPASVSAATVDPAILAYAQHQIDLAYAGTDRDPPTSAPRPTPGKNVWIISPSEMGDSASVATNAAKQAGEAVGWKMTLYDAKGDPSNFSNGLRQAIAAKADGVILHAIDCAWVKQPLVEARAAHVKTVAYLALDCDDPSVKGEPLYSGMVNFGSQFGDYATLTRAWAAVKADWVIVQTQGHAKVLQFRQDELLVLKYIREGFEQELAKCKSCEVVKSVDFTISDWGPKLRQKAQGALLQHPEANAIHSPYDTPMLLGIASAIVDSGRNDQLAVIAGEAFPSNVQLIRDNKGQDAANAYPAEWMGYAAVDSLNSVFHGQKPQYAGIGYRLLDREHNMPALGKGYEPSRDFRAAYRRAWGLSR</sequence>
<comment type="subcellular location">
    <subcellularLocation>
        <location evidence="1">Cell envelope</location>
    </subcellularLocation>
</comment>
<dbReference type="SUPFAM" id="SSF53822">
    <property type="entry name" value="Periplasmic binding protein-like I"/>
    <property type="match status" value="1"/>
</dbReference>
<dbReference type="Pfam" id="PF13407">
    <property type="entry name" value="Peripla_BP_4"/>
    <property type="match status" value="1"/>
</dbReference>
<dbReference type="PANTHER" id="PTHR46847:SF1">
    <property type="entry name" value="D-ALLOSE-BINDING PERIPLASMIC PROTEIN-RELATED"/>
    <property type="match status" value="1"/>
</dbReference>
<name>A0ABZ2LQE0_9BACT</name>
<dbReference type="PANTHER" id="PTHR46847">
    <property type="entry name" value="D-ALLOSE-BINDING PERIPLASMIC PROTEIN-RELATED"/>
    <property type="match status" value="1"/>
</dbReference>
<evidence type="ECO:0000259" key="4">
    <source>
        <dbReference type="Pfam" id="PF13407"/>
    </source>
</evidence>
<keyword evidence="3" id="KW-0732">Signal</keyword>
<dbReference type="Gene3D" id="3.40.50.2300">
    <property type="match status" value="2"/>
</dbReference>
<organism evidence="5 6">
    <name type="scientific">Pendulispora albinea</name>
    <dbReference type="NCBI Taxonomy" id="2741071"/>
    <lineage>
        <taxon>Bacteria</taxon>
        <taxon>Pseudomonadati</taxon>
        <taxon>Myxococcota</taxon>
        <taxon>Myxococcia</taxon>
        <taxon>Myxococcales</taxon>
        <taxon>Sorangiineae</taxon>
        <taxon>Pendulisporaceae</taxon>
        <taxon>Pendulispora</taxon>
    </lineage>
</organism>